<evidence type="ECO:0000256" key="2">
    <source>
        <dbReference type="ARBA" id="ARBA00009347"/>
    </source>
</evidence>
<sequence>MDFALSEQQQAFRETAQRFARQKLAPHYQKRAKQDRIDRDMLKEMGELGLIGVDLPEKYGGLGESSATAGIVIEQIAYGDFNASYVQLLASLMGGMIAQHASPEIAEQWLPRVTGGNAIIGLGLTEPRGGSDAANLILRAEKSGNGYRLNGEKTSMSFSDQCDAAVIFARTGNIEDGAHGVSAFFVDLNQPGITRTHFDDIGTKPVGRGSVFFDDVFIPAECLMAEENKGFSKIMSGFDYSRALIGLECIGPAQASVDEAWQYSTERVAFERPIAQYQGVSFPLAEAETQLTMMRQLCFYTLSLRDQRLAHTAEAAMCKWYVPKVTCEIIHQCLLTHGHYGYTTDLPFHQRYIDVMGLQIGDGTAQIQKLVIAREKVGRVAVQYAKQPEGAKTTSNKSNSK</sequence>
<dbReference type="FunFam" id="1.10.540.10:FF:000026">
    <property type="entry name" value="Acyl-CoA dehydrogenase medium chain"/>
    <property type="match status" value="1"/>
</dbReference>
<evidence type="ECO:0000256" key="4">
    <source>
        <dbReference type="ARBA" id="ARBA00022827"/>
    </source>
</evidence>
<dbReference type="InterPro" id="IPR037069">
    <property type="entry name" value="AcylCoA_DH/ox_N_sf"/>
</dbReference>
<dbReference type="Proteomes" id="UP000183208">
    <property type="component" value="Unassembled WGS sequence"/>
</dbReference>
<evidence type="ECO:0000256" key="5">
    <source>
        <dbReference type="RuleBase" id="RU362125"/>
    </source>
</evidence>
<dbReference type="Gene3D" id="1.20.140.10">
    <property type="entry name" value="Butyryl-CoA Dehydrogenase, subunit A, domain 3"/>
    <property type="match status" value="1"/>
</dbReference>
<dbReference type="PANTHER" id="PTHR43884">
    <property type="entry name" value="ACYL-COA DEHYDROGENASE"/>
    <property type="match status" value="1"/>
</dbReference>
<comment type="similarity">
    <text evidence="2 5">Belongs to the acyl-CoA dehydrogenase family.</text>
</comment>
<dbReference type="InterPro" id="IPR046373">
    <property type="entry name" value="Acyl-CoA_Oxase/DH_mid-dom_sf"/>
</dbReference>
<evidence type="ECO:0000313" key="9">
    <source>
        <dbReference type="EMBL" id="SEE10483.1"/>
    </source>
</evidence>
<feature type="domain" description="Acyl-CoA dehydrogenase/oxidase N-terminal" evidence="8">
    <location>
        <begin position="6"/>
        <end position="116"/>
    </location>
</feature>
<protein>
    <submittedName>
        <fullName evidence="9">Cyclohexanecarboxyl-CoA dehydrogenase</fullName>
    </submittedName>
</protein>
<dbReference type="OrthoDB" id="9769473at2"/>
<evidence type="ECO:0000313" key="10">
    <source>
        <dbReference type="Proteomes" id="UP000183208"/>
    </source>
</evidence>
<gene>
    <name evidence="9" type="ORF">SAMN05444171_6270</name>
</gene>
<accession>A0A1M7FQ93</accession>
<dbReference type="GO" id="GO:0003995">
    <property type="term" value="F:acyl-CoA dehydrogenase activity"/>
    <property type="evidence" value="ECO:0007669"/>
    <property type="project" value="TreeGrafter"/>
</dbReference>
<dbReference type="InterPro" id="IPR009075">
    <property type="entry name" value="AcylCo_DH/oxidase_C"/>
</dbReference>
<reference evidence="9 10" key="1">
    <citation type="submission" date="2016-10" db="EMBL/GenBank/DDBJ databases">
        <authorList>
            <person name="de Groot N.N."/>
        </authorList>
    </citation>
    <scope>NUCLEOTIDE SEQUENCE [LARGE SCALE GENOMIC DNA]</scope>
    <source>
        <strain evidence="9 10">GAS522</strain>
    </source>
</reference>
<evidence type="ECO:0000259" key="6">
    <source>
        <dbReference type="Pfam" id="PF00441"/>
    </source>
</evidence>
<dbReference type="InterPro" id="IPR006091">
    <property type="entry name" value="Acyl-CoA_Oxase/DH_mid-dom"/>
</dbReference>
<evidence type="ECO:0000256" key="3">
    <source>
        <dbReference type="ARBA" id="ARBA00022630"/>
    </source>
</evidence>
<dbReference type="GO" id="GO:0050660">
    <property type="term" value="F:flavin adenine dinucleotide binding"/>
    <property type="evidence" value="ECO:0007669"/>
    <property type="project" value="InterPro"/>
</dbReference>
<keyword evidence="5" id="KW-0560">Oxidoreductase</keyword>
<dbReference type="AlphaFoldDB" id="A0A1M7FQ93"/>
<comment type="cofactor">
    <cofactor evidence="1 5">
        <name>FAD</name>
        <dbReference type="ChEBI" id="CHEBI:57692"/>
    </cofactor>
</comment>
<keyword evidence="3 5" id="KW-0285">Flavoprotein</keyword>
<dbReference type="Pfam" id="PF00441">
    <property type="entry name" value="Acyl-CoA_dh_1"/>
    <property type="match status" value="1"/>
</dbReference>
<dbReference type="Pfam" id="PF02770">
    <property type="entry name" value="Acyl-CoA_dh_M"/>
    <property type="match status" value="1"/>
</dbReference>
<dbReference type="InterPro" id="IPR036250">
    <property type="entry name" value="AcylCo_DH-like_C"/>
</dbReference>
<dbReference type="Pfam" id="PF02771">
    <property type="entry name" value="Acyl-CoA_dh_N"/>
    <property type="match status" value="1"/>
</dbReference>
<dbReference type="InterPro" id="IPR009100">
    <property type="entry name" value="AcylCoA_DH/oxidase_NM_dom_sf"/>
</dbReference>
<evidence type="ECO:0000259" key="7">
    <source>
        <dbReference type="Pfam" id="PF02770"/>
    </source>
</evidence>
<keyword evidence="4 5" id="KW-0274">FAD</keyword>
<dbReference type="InterPro" id="IPR013786">
    <property type="entry name" value="AcylCoA_DH/ox_N"/>
</dbReference>
<name>A0A1M7FQ93_9BRAD</name>
<dbReference type="PANTHER" id="PTHR43884:SF37">
    <property type="entry name" value="ACYL-COA DEHYDROGENASE"/>
    <property type="match status" value="1"/>
</dbReference>
<dbReference type="EMBL" id="FNTI01000001">
    <property type="protein sequence ID" value="SEE10483.1"/>
    <property type="molecule type" value="Genomic_DNA"/>
</dbReference>
<dbReference type="CDD" id="cd00567">
    <property type="entry name" value="ACAD"/>
    <property type="match status" value="1"/>
</dbReference>
<feature type="domain" description="Acyl-CoA dehydrogenase/oxidase C-terminal" evidence="6">
    <location>
        <begin position="228"/>
        <end position="375"/>
    </location>
</feature>
<dbReference type="Gene3D" id="2.40.110.10">
    <property type="entry name" value="Butyryl-CoA Dehydrogenase, subunit A, domain 2"/>
    <property type="match status" value="1"/>
</dbReference>
<organism evidence="9 10">
    <name type="scientific">Bradyrhizobium lablabi</name>
    <dbReference type="NCBI Taxonomy" id="722472"/>
    <lineage>
        <taxon>Bacteria</taxon>
        <taxon>Pseudomonadati</taxon>
        <taxon>Pseudomonadota</taxon>
        <taxon>Alphaproteobacteria</taxon>
        <taxon>Hyphomicrobiales</taxon>
        <taxon>Nitrobacteraceae</taxon>
        <taxon>Bradyrhizobium</taxon>
    </lineage>
</organism>
<dbReference type="SUPFAM" id="SSF47203">
    <property type="entry name" value="Acyl-CoA dehydrogenase C-terminal domain-like"/>
    <property type="match status" value="1"/>
</dbReference>
<dbReference type="RefSeq" id="WP_074827332.1">
    <property type="nucleotide sequence ID" value="NZ_FNTI01000001.1"/>
</dbReference>
<evidence type="ECO:0000256" key="1">
    <source>
        <dbReference type="ARBA" id="ARBA00001974"/>
    </source>
</evidence>
<feature type="domain" description="Acyl-CoA oxidase/dehydrogenase middle" evidence="7">
    <location>
        <begin position="122"/>
        <end position="216"/>
    </location>
</feature>
<evidence type="ECO:0000259" key="8">
    <source>
        <dbReference type="Pfam" id="PF02771"/>
    </source>
</evidence>
<proteinExistence type="inferred from homology"/>
<dbReference type="Gene3D" id="1.10.540.10">
    <property type="entry name" value="Acyl-CoA dehydrogenase/oxidase, N-terminal domain"/>
    <property type="match status" value="1"/>
</dbReference>
<dbReference type="SUPFAM" id="SSF56645">
    <property type="entry name" value="Acyl-CoA dehydrogenase NM domain-like"/>
    <property type="match status" value="1"/>
</dbReference>